<evidence type="ECO:0000313" key="2">
    <source>
        <dbReference type="EMBL" id="MEQ7845975.1"/>
    </source>
</evidence>
<dbReference type="RefSeq" id="WP_349803605.1">
    <property type="nucleotide sequence ID" value="NZ_JBEGDP010000001.1"/>
</dbReference>
<dbReference type="PANTHER" id="PTHR30032">
    <property type="entry name" value="N-ACETYLMURAMOYL-L-ALANINE AMIDASE-RELATED"/>
    <property type="match status" value="1"/>
</dbReference>
<dbReference type="NCBIfam" id="TIGR02669">
    <property type="entry name" value="SpoIID_LytB"/>
    <property type="match status" value="1"/>
</dbReference>
<dbReference type="InterPro" id="IPR013486">
    <property type="entry name" value="SpoIID/LytB"/>
</dbReference>
<dbReference type="Proteomes" id="UP001482520">
    <property type="component" value="Unassembled WGS sequence"/>
</dbReference>
<accession>A0ABV1NU00</accession>
<dbReference type="Pfam" id="PF08486">
    <property type="entry name" value="SpoIID"/>
    <property type="match status" value="1"/>
</dbReference>
<proteinExistence type="predicted"/>
<evidence type="ECO:0000259" key="1">
    <source>
        <dbReference type="Pfam" id="PF08486"/>
    </source>
</evidence>
<dbReference type="PANTHER" id="PTHR30032:SF4">
    <property type="entry name" value="AMIDASE ENHANCER"/>
    <property type="match status" value="1"/>
</dbReference>
<reference evidence="2 3" key="1">
    <citation type="submission" date="2024-02" db="EMBL/GenBank/DDBJ databases">
        <title>Full genome sequence of Nocardioides kribbensis.</title>
        <authorList>
            <person name="Poletto B.L."/>
            <person name="Silva G."/>
            <person name="Galante D."/>
            <person name="Campos K.R."/>
            <person name="Santos M.B.N."/>
            <person name="Sacchi C.T."/>
        </authorList>
    </citation>
    <scope>NUCLEOTIDE SEQUENCE [LARGE SCALE GENOMIC DNA]</scope>
    <source>
        <strain evidence="2 3">O4R</strain>
    </source>
</reference>
<gene>
    <name evidence="2" type="ORF">V6R90_01700</name>
</gene>
<comment type="caution">
    <text evidence="2">The sequence shown here is derived from an EMBL/GenBank/DDBJ whole genome shotgun (WGS) entry which is preliminary data.</text>
</comment>
<dbReference type="InterPro" id="IPR051922">
    <property type="entry name" value="Bact_Sporulation_Assoc"/>
</dbReference>
<evidence type="ECO:0000313" key="3">
    <source>
        <dbReference type="Proteomes" id="UP001482520"/>
    </source>
</evidence>
<dbReference type="InterPro" id="IPR013693">
    <property type="entry name" value="SpoIID/LytB_N"/>
</dbReference>
<protein>
    <submittedName>
        <fullName evidence="2">SpoIID/LytB domain-containing protein</fullName>
    </submittedName>
</protein>
<name>A0ABV1NU00_9ACTN</name>
<dbReference type="EMBL" id="JBEGDP010000001">
    <property type="protein sequence ID" value="MEQ7845975.1"/>
    <property type="molecule type" value="Genomic_DNA"/>
</dbReference>
<organism evidence="2 3">
    <name type="scientific">Nocardioides kribbensis</name>
    <dbReference type="NCBI Taxonomy" id="305517"/>
    <lineage>
        <taxon>Bacteria</taxon>
        <taxon>Bacillati</taxon>
        <taxon>Actinomycetota</taxon>
        <taxon>Actinomycetes</taxon>
        <taxon>Propionibacteriales</taxon>
        <taxon>Nocardioidaceae</taxon>
        <taxon>Nocardioides</taxon>
    </lineage>
</organism>
<keyword evidence="3" id="KW-1185">Reference proteome</keyword>
<feature type="domain" description="Sporulation stage II protein D amidase enhancer LytB N-terminal" evidence="1">
    <location>
        <begin position="215"/>
        <end position="302"/>
    </location>
</feature>
<sequence length="421" mass="44266">MRHPRPTRAHPARRLSGAGSLLSAALLSVALMSVALMSVALLPAGAAAEEGERRAPIGGVDLAGRGYGHGIGLSQWGAEGAARQGLGAQRILRFYYPGTGRGTVGGDVRVLLSADTSDDVVVSARRALTATGSAGSARTWRLAEARPEASRWRITAAADGDSLVSSQTSGGPWKRWRVLPGQAQFAAGGAPVRLHTPAGAVDYRGALRSAASGSGRDTVNVVALESYLRGVVPAEVIASTWDPDAIRAQAVAARTYAAFERAAAPGSRHYQLCDTAACQVYGGFSAEHPRADAAIRATARQVRTKDGKPIFAQFSASNGGWTRAGSFGYLRAKKDPYDPWGGNPYVPWPEGTVRISDEALEGALPQIGELTGVEVTRRDGDGPRGGRVVEVRVSGTDASSTVSGDRFRSFFGLRSDWFWLV</sequence>